<dbReference type="EMBL" id="JADFFM010000001">
    <property type="protein sequence ID" value="MBE9665515.1"/>
    <property type="molecule type" value="Genomic_DNA"/>
</dbReference>
<dbReference type="SUPFAM" id="SSF49785">
    <property type="entry name" value="Galactose-binding domain-like"/>
    <property type="match status" value="1"/>
</dbReference>
<dbReference type="InterPro" id="IPR036514">
    <property type="entry name" value="SGNH_hydro_sf"/>
</dbReference>
<keyword evidence="4" id="KW-1185">Reference proteome</keyword>
<name>A0ABR9XEL1_9SPHI</name>
<evidence type="ECO:0000259" key="2">
    <source>
        <dbReference type="Pfam" id="PF03629"/>
    </source>
</evidence>
<comment type="caution">
    <text evidence="3">The sequence shown here is derived from an EMBL/GenBank/DDBJ whole genome shotgun (WGS) entry which is preliminary data.</text>
</comment>
<evidence type="ECO:0000256" key="1">
    <source>
        <dbReference type="ARBA" id="ARBA00022801"/>
    </source>
</evidence>
<keyword evidence="1" id="KW-0378">Hydrolase</keyword>
<dbReference type="PANTHER" id="PTHR22901">
    <property type="entry name" value="SIALATE O-ACETYLESTERASE"/>
    <property type="match status" value="1"/>
</dbReference>
<protein>
    <submittedName>
        <fullName evidence="3">Sialate O-acetylesterase</fullName>
    </submittedName>
</protein>
<evidence type="ECO:0000313" key="4">
    <source>
        <dbReference type="Proteomes" id="UP000632774"/>
    </source>
</evidence>
<dbReference type="RefSeq" id="WP_194104919.1">
    <property type="nucleotide sequence ID" value="NZ_JADFFM010000001.1"/>
</dbReference>
<dbReference type="InterPro" id="IPR008979">
    <property type="entry name" value="Galactose-bd-like_sf"/>
</dbReference>
<dbReference type="InterPro" id="IPR005181">
    <property type="entry name" value="SASA"/>
</dbReference>
<gene>
    <name evidence="3" type="ORF">IRJ18_04020</name>
</gene>
<organism evidence="3 4">
    <name type="scientific">Mucilaginibacter boryungensis</name>
    <dbReference type="NCBI Taxonomy" id="768480"/>
    <lineage>
        <taxon>Bacteria</taxon>
        <taxon>Pseudomonadati</taxon>
        <taxon>Bacteroidota</taxon>
        <taxon>Sphingobacteriia</taxon>
        <taxon>Sphingobacteriales</taxon>
        <taxon>Sphingobacteriaceae</taxon>
        <taxon>Mucilaginibacter</taxon>
    </lineage>
</organism>
<accession>A0ABR9XEL1</accession>
<dbReference type="InterPro" id="IPR039329">
    <property type="entry name" value="SIAE"/>
</dbReference>
<reference evidence="3 4" key="1">
    <citation type="submission" date="2020-10" db="EMBL/GenBank/DDBJ databases">
        <title>Mucilaginibacter mali sp. nov., isolated from rhizosphere soil of apple orchard.</title>
        <authorList>
            <person name="Lee J.-S."/>
            <person name="Kim H.S."/>
            <person name="Kim J.-S."/>
        </authorList>
    </citation>
    <scope>NUCLEOTIDE SEQUENCE [LARGE SCALE GENOMIC DNA]</scope>
    <source>
        <strain evidence="3 4">KCTC 23157</strain>
    </source>
</reference>
<proteinExistence type="predicted"/>
<dbReference type="PANTHER" id="PTHR22901:SF0">
    <property type="entry name" value="SIALATE O-ACETYLESTERASE"/>
    <property type="match status" value="1"/>
</dbReference>
<dbReference type="Gene3D" id="2.60.120.260">
    <property type="entry name" value="Galactose-binding domain-like"/>
    <property type="match status" value="1"/>
</dbReference>
<sequence length="657" mass="73378">MNRKLFGLPVVFLLLVLFKSPVFANIRLPQLVSDHMVLQRGIKLKIWGWATPGEKVNIAFNGTKMHTVTGPDGKWLINLPAMKAGGPYAMYIKGNNEIKLSDILIGDVWFCSGQSNMVLAMERLKEKYPEEVTHDNFPEIRNFFVPTKSDVTKEYDDLPPGKWTAATGQGILEFGGVTYFFAKQLYQKYRVPIGIINSSVGGVPIEAWMSADGFKDFPADLALIKNFRDTAYMNNLNRQVEKARGNFQRPVVEPDKGTSGPVKWTDPAYVPQNWHPFWLPGYWADQGVRGLNGILYFRKEIEVPASMTGVPAKLFLGRIIDADSTFVNGRFVGNITYQYPPRRYDVPAGLLEPGKNVIIVKVINTAGKGGFVPEKNYSLNANGQRLDLRGEWTYQVGQVQPRLSFDGFRNNNGPRPIIAQNAPTGLYNTMAAPAINFAIKGFIWYQGEANTSKPKEYAKLLPALIADWRNKWGEGNIPFLYAQLPNFMEADYSPEESDWAQLRQRQLEGLAVPNTGMAVTIDAGEWNDIHPVDKKDVGERLALWAQHLAYGTKEMVYSGPIYQSSKVEGNKMVLTFSNTGSGLVVKGGGDLYYFAIAGADKKYVWAKARIEGNKVIVWNDTIANPVSVRYAWADNPQGANLYNKEGLPASPFETDDN</sequence>
<dbReference type="Proteomes" id="UP000632774">
    <property type="component" value="Unassembled WGS sequence"/>
</dbReference>
<dbReference type="Pfam" id="PF03629">
    <property type="entry name" value="SASA"/>
    <property type="match status" value="1"/>
</dbReference>
<dbReference type="SUPFAM" id="SSF52266">
    <property type="entry name" value="SGNH hydrolase"/>
    <property type="match status" value="1"/>
</dbReference>
<dbReference type="Gene3D" id="3.40.50.1110">
    <property type="entry name" value="SGNH hydrolase"/>
    <property type="match status" value="2"/>
</dbReference>
<evidence type="ECO:0000313" key="3">
    <source>
        <dbReference type="EMBL" id="MBE9665515.1"/>
    </source>
</evidence>
<feature type="domain" description="Sialate O-acetylesterase" evidence="2">
    <location>
        <begin position="434"/>
        <end position="525"/>
    </location>
</feature>